<proteinExistence type="predicted"/>
<keyword evidence="3" id="KW-1185">Reference proteome</keyword>
<comment type="caution">
    <text evidence="2">The sequence shown here is derived from an EMBL/GenBank/DDBJ whole genome shotgun (WGS) entry which is preliminary data.</text>
</comment>
<reference evidence="2 3" key="1">
    <citation type="submission" date="2018-02" db="EMBL/GenBank/DDBJ databases">
        <title>Genome sequence of the basidiomycete white-rot fungus Phlebia centrifuga.</title>
        <authorList>
            <person name="Granchi Z."/>
            <person name="Peng M."/>
            <person name="de Vries R.P."/>
            <person name="Hilden K."/>
            <person name="Makela M.R."/>
            <person name="Grigoriev I."/>
            <person name="Riley R."/>
        </authorList>
    </citation>
    <scope>NUCLEOTIDE SEQUENCE [LARGE SCALE GENOMIC DNA]</scope>
    <source>
        <strain evidence="2 3">FBCC195</strain>
    </source>
</reference>
<accession>A0A2R6RIP1</accession>
<dbReference type="EMBL" id="MLYV02000244">
    <property type="protein sequence ID" value="PSS29897.1"/>
    <property type="molecule type" value="Genomic_DNA"/>
</dbReference>
<dbReference type="Proteomes" id="UP000186601">
    <property type="component" value="Unassembled WGS sequence"/>
</dbReference>
<organism evidence="2 3">
    <name type="scientific">Hermanssonia centrifuga</name>
    <dbReference type="NCBI Taxonomy" id="98765"/>
    <lineage>
        <taxon>Eukaryota</taxon>
        <taxon>Fungi</taxon>
        <taxon>Dikarya</taxon>
        <taxon>Basidiomycota</taxon>
        <taxon>Agaricomycotina</taxon>
        <taxon>Agaricomycetes</taxon>
        <taxon>Polyporales</taxon>
        <taxon>Meruliaceae</taxon>
        <taxon>Hermanssonia</taxon>
    </lineage>
</organism>
<evidence type="ECO:0000313" key="3">
    <source>
        <dbReference type="Proteomes" id="UP000186601"/>
    </source>
</evidence>
<protein>
    <submittedName>
        <fullName evidence="2">Uncharacterized protein</fullName>
    </submittedName>
</protein>
<dbReference type="AlphaFoldDB" id="A0A2R6RIP1"/>
<evidence type="ECO:0000256" key="1">
    <source>
        <dbReference type="SAM" id="MobiDB-lite"/>
    </source>
</evidence>
<sequence length="67" mass="6946">MSKYSSSGSLGTKDEDSGLETANEGIGALDPEIKASPVRVVVVTVSVMKDGVLPNSDDMVAAKFEQS</sequence>
<feature type="compositionally biased region" description="Polar residues" evidence="1">
    <location>
        <begin position="1"/>
        <end position="10"/>
    </location>
</feature>
<gene>
    <name evidence="2" type="ORF">PHLCEN_2v2609</name>
</gene>
<evidence type="ECO:0000313" key="2">
    <source>
        <dbReference type="EMBL" id="PSS29897.1"/>
    </source>
</evidence>
<name>A0A2R6RIP1_9APHY</name>
<feature type="region of interest" description="Disordered" evidence="1">
    <location>
        <begin position="1"/>
        <end position="30"/>
    </location>
</feature>